<dbReference type="AlphaFoldDB" id="A0A4Y2I5B5"/>
<keyword evidence="3" id="KW-1185">Reference proteome</keyword>
<accession>A0A4Y2I5B5</accession>
<evidence type="ECO:0000313" key="2">
    <source>
        <dbReference type="EMBL" id="GBM72895.1"/>
    </source>
</evidence>
<organism evidence="1 3">
    <name type="scientific">Araneus ventricosus</name>
    <name type="common">Orbweaver spider</name>
    <name type="synonym">Epeira ventricosa</name>
    <dbReference type="NCBI Taxonomy" id="182803"/>
    <lineage>
        <taxon>Eukaryota</taxon>
        <taxon>Metazoa</taxon>
        <taxon>Ecdysozoa</taxon>
        <taxon>Arthropoda</taxon>
        <taxon>Chelicerata</taxon>
        <taxon>Arachnida</taxon>
        <taxon>Araneae</taxon>
        <taxon>Araneomorphae</taxon>
        <taxon>Entelegynae</taxon>
        <taxon>Araneoidea</taxon>
        <taxon>Araneidae</taxon>
        <taxon>Araneus</taxon>
    </lineage>
</organism>
<sequence length="93" mass="11238">MLVLWVEREFYRDSYWMPANDPRTWRQNEGTRKCKNYGPIYIMNRYIEIFLENYMSSHALSESCKYPEVLKRGNLFGVLFAVRVGQLLDAERY</sequence>
<dbReference type="EMBL" id="BGPR01184465">
    <property type="protein sequence ID" value="GBM72785.1"/>
    <property type="molecule type" value="Genomic_DNA"/>
</dbReference>
<proteinExistence type="predicted"/>
<reference evidence="1 3" key="1">
    <citation type="journal article" date="2019" name="Sci. Rep.">
        <title>Orb-weaving spider Araneus ventricosus genome elucidates the spidroin gene catalogue.</title>
        <authorList>
            <person name="Kono N."/>
            <person name="Nakamura H."/>
            <person name="Ohtoshi R."/>
            <person name="Moran D.A.P."/>
            <person name="Shinohara A."/>
            <person name="Yoshida Y."/>
            <person name="Fujiwara M."/>
            <person name="Mori M."/>
            <person name="Tomita M."/>
            <person name="Arakawa K."/>
        </authorList>
    </citation>
    <scope>NUCLEOTIDE SEQUENCE [LARGE SCALE GENOMIC DNA]</scope>
</reference>
<dbReference type="EMBL" id="BGPR01184501">
    <property type="protein sequence ID" value="GBM72895.1"/>
    <property type="molecule type" value="Genomic_DNA"/>
</dbReference>
<gene>
    <name evidence="2" type="ORF">AVEN_164166_1</name>
    <name evidence="1" type="ORF">AVEN_238643_1</name>
</gene>
<name>A0A4Y2I5B5_ARAVE</name>
<dbReference type="Proteomes" id="UP000499080">
    <property type="component" value="Unassembled WGS sequence"/>
</dbReference>
<protein>
    <submittedName>
        <fullName evidence="1">Uncharacterized protein</fullName>
    </submittedName>
</protein>
<evidence type="ECO:0000313" key="3">
    <source>
        <dbReference type="Proteomes" id="UP000499080"/>
    </source>
</evidence>
<comment type="caution">
    <text evidence="1">The sequence shown here is derived from an EMBL/GenBank/DDBJ whole genome shotgun (WGS) entry which is preliminary data.</text>
</comment>
<evidence type="ECO:0000313" key="1">
    <source>
        <dbReference type="EMBL" id="GBM72785.1"/>
    </source>
</evidence>